<accession>A0A2W1JMQ8</accession>
<dbReference type="RefSeq" id="WP_146242477.1">
    <property type="nucleotide sequence ID" value="NZ_CAWNWM010000052.1"/>
</dbReference>
<keyword evidence="3" id="KW-1185">Reference proteome</keyword>
<dbReference type="EMBL" id="PQWO01000052">
    <property type="protein sequence ID" value="PZD70187.1"/>
    <property type="molecule type" value="Genomic_DNA"/>
</dbReference>
<evidence type="ECO:0000256" key="1">
    <source>
        <dbReference type="SAM" id="MobiDB-lite"/>
    </source>
</evidence>
<reference evidence="2 3" key="1">
    <citation type="journal article" date="2018" name="Sci. Rep.">
        <title>A novel species of the marine cyanobacterium Acaryochloris with a unique pigment content and lifestyle.</title>
        <authorList>
            <person name="Partensky F."/>
            <person name="Six C."/>
            <person name="Ratin M."/>
            <person name="Garczarek L."/>
            <person name="Vaulot D."/>
            <person name="Probert I."/>
            <person name="Calteau A."/>
            <person name="Gourvil P."/>
            <person name="Marie D."/>
            <person name="Grebert T."/>
            <person name="Bouchier C."/>
            <person name="Le Panse S."/>
            <person name="Gachenot M."/>
            <person name="Rodriguez F."/>
            <person name="Garrido J.L."/>
        </authorList>
    </citation>
    <scope>NUCLEOTIDE SEQUENCE [LARGE SCALE GENOMIC DNA]</scope>
    <source>
        <strain evidence="2 3">RCC1774</strain>
    </source>
</reference>
<evidence type="ECO:0000313" key="3">
    <source>
        <dbReference type="Proteomes" id="UP000248857"/>
    </source>
</evidence>
<dbReference type="OrthoDB" id="582009at2"/>
<gene>
    <name evidence="2" type="ORF">C1752_17093</name>
</gene>
<dbReference type="AlphaFoldDB" id="A0A2W1JMQ8"/>
<feature type="region of interest" description="Disordered" evidence="1">
    <location>
        <begin position="1"/>
        <end position="25"/>
    </location>
</feature>
<feature type="compositionally biased region" description="Basic and acidic residues" evidence="1">
    <location>
        <begin position="74"/>
        <end position="83"/>
    </location>
</feature>
<organism evidence="2 3">
    <name type="scientific">Acaryochloris thomasi RCC1774</name>
    <dbReference type="NCBI Taxonomy" id="1764569"/>
    <lineage>
        <taxon>Bacteria</taxon>
        <taxon>Bacillati</taxon>
        <taxon>Cyanobacteriota</taxon>
        <taxon>Cyanophyceae</taxon>
        <taxon>Acaryochloridales</taxon>
        <taxon>Acaryochloridaceae</taxon>
        <taxon>Acaryochloris</taxon>
        <taxon>Acaryochloris thomasi</taxon>
    </lineage>
</organism>
<name>A0A2W1JMQ8_9CYAN</name>
<comment type="caution">
    <text evidence="2">The sequence shown here is derived from an EMBL/GenBank/DDBJ whole genome shotgun (WGS) entry which is preliminary data.</text>
</comment>
<protein>
    <submittedName>
        <fullName evidence="2">Uncharacterized protein</fullName>
    </submittedName>
</protein>
<feature type="compositionally biased region" description="Low complexity" evidence="1">
    <location>
        <begin position="1"/>
        <end position="16"/>
    </location>
</feature>
<evidence type="ECO:0000313" key="2">
    <source>
        <dbReference type="EMBL" id="PZD70187.1"/>
    </source>
</evidence>
<proteinExistence type="predicted"/>
<dbReference type="Proteomes" id="UP000248857">
    <property type="component" value="Unassembled WGS sequence"/>
</dbReference>
<sequence>MKTAMDPSESSSQPDSEPLRQIEHTSEELAAEKIAARKKLLSMPAEEAQALVNQTLHPHLWELDPDQEPWEESIETHDGEMDD</sequence>
<feature type="region of interest" description="Disordered" evidence="1">
    <location>
        <begin position="62"/>
        <end position="83"/>
    </location>
</feature>
<feature type="compositionally biased region" description="Acidic residues" evidence="1">
    <location>
        <begin position="63"/>
        <end position="73"/>
    </location>
</feature>